<accession>A0A379B1X8</accession>
<name>A0A379B1X8_NEIGO</name>
<dbReference type="AlphaFoldDB" id="A0A379B1X8"/>
<evidence type="ECO:0000313" key="1">
    <source>
        <dbReference type="EMBL" id="SUB32268.1"/>
    </source>
</evidence>
<dbReference type="GO" id="GO:0016491">
    <property type="term" value="F:oxidoreductase activity"/>
    <property type="evidence" value="ECO:0007669"/>
    <property type="project" value="UniProtKB-KW"/>
</dbReference>
<organism evidence="1">
    <name type="scientific">Neisseria gonorrhoeae</name>
    <dbReference type="NCBI Taxonomy" id="485"/>
    <lineage>
        <taxon>Bacteria</taxon>
        <taxon>Pseudomonadati</taxon>
        <taxon>Pseudomonadota</taxon>
        <taxon>Betaproteobacteria</taxon>
        <taxon>Neisseriales</taxon>
        <taxon>Neisseriaceae</taxon>
        <taxon>Neisseria</taxon>
    </lineage>
</organism>
<reference evidence="1" key="1">
    <citation type="submission" date="2018-06" db="EMBL/GenBank/DDBJ databases">
        <authorList>
            <consortium name="Pathogen Informatics"/>
            <person name="Doyle S."/>
        </authorList>
    </citation>
    <scope>NUCLEOTIDE SEQUENCE [LARGE SCALE GENOMIC DNA]</scope>
    <source>
        <strain evidence="1">NCTC11421</strain>
    </source>
</reference>
<gene>
    <name evidence="1" type="ORF">NCTC11421_03703</name>
</gene>
<keyword evidence="1" id="KW-0560">Oxidoreductase</keyword>
<sequence>MALSVLAGSKEELFMPLLSQEAAHPDEWAGRLKNLSADAEHAVTASLKTLKKQR</sequence>
<proteinExistence type="predicted"/>
<protein>
    <submittedName>
        <fullName evidence="1">NADH dehydrogenase subunit G</fullName>
        <ecNumber evidence="1">1.6.5.3</ecNumber>
    </submittedName>
</protein>
<dbReference type="EMBL" id="UGRI01000002">
    <property type="protein sequence ID" value="SUB32268.1"/>
    <property type="molecule type" value="Genomic_DNA"/>
</dbReference>
<dbReference type="EC" id="1.6.5.3" evidence="1"/>